<evidence type="ECO:0000259" key="2">
    <source>
        <dbReference type="Pfam" id="PF13391"/>
    </source>
</evidence>
<dbReference type="EMBL" id="CH476618">
    <property type="protein sequence ID" value="EEP82078.1"/>
    <property type="molecule type" value="Genomic_DNA"/>
</dbReference>
<name>C4JWK1_UNCRE</name>
<dbReference type="InterPro" id="IPR003615">
    <property type="entry name" value="HNH_nuc"/>
</dbReference>
<dbReference type="InParanoid" id="C4JWK1"/>
<organism evidence="3 4">
    <name type="scientific">Uncinocarpus reesii (strain UAMH 1704)</name>
    <dbReference type="NCBI Taxonomy" id="336963"/>
    <lineage>
        <taxon>Eukaryota</taxon>
        <taxon>Fungi</taxon>
        <taxon>Dikarya</taxon>
        <taxon>Ascomycota</taxon>
        <taxon>Pezizomycotina</taxon>
        <taxon>Eurotiomycetes</taxon>
        <taxon>Eurotiomycetidae</taxon>
        <taxon>Onygenales</taxon>
        <taxon>Onygenaceae</taxon>
        <taxon>Uncinocarpus</taxon>
    </lineage>
</organism>
<dbReference type="KEGG" id="ure:UREG_06943"/>
<feature type="compositionally biased region" description="Low complexity" evidence="1">
    <location>
        <begin position="83"/>
        <end position="92"/>
    </location>
</feature>
<dbReference type="RefSeq" id="XP_002583976.1">
    <property type="nucleotide sequence ID" value="XM_002583930.1"/>
</dbReference>
<proteinExistence type="predicted"/>
<evidence type="ECO:0000313" key="4">
    <source>
        <dbReference type="Proteomes" id="UP000002058"/>
    </source>
</evidence>
<dbReference type="GeneID" id="8442483"/>
<dbReference type="Pfam" id="PF13391">
    <property type="entry name" value="HNH_2"/>
    <property type="match status" value="1"/>
</dbReference>
<protein>
    <recommendedName>
        <fullName evidence="2">HNH nuclease domain-containing protein</fullName>
    </recommendedName>
</protein>
<dbReference type="HOGENOM" id="CLU_039755_3_0_1"/>
<keyword evidence="4" id="KW-1185">Reference proteome</keyword>
<feature type="region of interest" description="Disordered" evidence="1">
    <location>
        <begin position="83"/>
        <end position="113"/>
    </location>
</feature>
<reference evidence="4" key="1">
    <citation type="journal article" date="2009" name="Genome Res.">
        <title>Comparative genomic analyses of the human fungal pathogens Coccidioides and their relatives.</title>
        <authorList>
            <person name="Sharpton T.J."/>
            <person name="Stajich J.E."/>
            <person name="Rounsley S.D."/>
            <person name="Gardner M.J."/>
            <person name="Wortman J.R."/>
            <person name="Jordar V.S."/>
            <person name="Maiti R."/>
            <person name="Kodira C.D."/>
            <person name="Neafsey D.E."/>
            <person name="Zeng Q."/>
            <person name="Hung C.-Y."/>
            <person name="McMahan C."/>
            <person name="Muszewska A."/>
            <person name="Grynberg M."/>
            <person name="Mandel M.A."/>
            <person name="Kellner E.M."/>
            <person name="Barker B.M."/>
            <person name="Galgiani J.N."/>
            <person name="Orbach M.J."/>
            <person name="Kirkland T.N."/>
            <person name="Cole G.T."/>
            <person name="Henn M.R."/>
            <person name="Birren B.W."/>
            <person name="Taylor J.W."/>
        </authorList>
    </citation>
    <scope>NUCLEOTIDE SEQUENCE [LARGE SCALE GENOMIC DNA]</scope>
    <source>
        <strain evidence="4">UAMH 1704</strain>
    </source>
</reference>
<dbReference type="AlphaFoldDB" id="C4JWK1"/>
<evidence type="ECO:0000313" key="3">
    <source>
        <dbReference type="EMBL" id="EEP82078.1"/>
    </source>
</evidence>
<accession>C4JWK1</accession>
<gene>
    <name evidence="3" type="ORF">UREG_06943</name>
</gene>
<evidence type="ECO:0000256" key="1">
    <source>
        <dbReference type="SAM" id="MobiDB-lite"/>
    </source>
</evidence>
<feature type="domain" description="HNH nuclease" evidence="2">
    <location>
        <begin position="154"/>
        <end position="225"/>
    </location>
</feature>
<dbReference type="OMA" id="HVCDLER"/>
<dbReference type="VEuPathDB" id="FungiDB:UREG_06943"/>
<sequence length="331" mass="37028">MEGPSKEFADPERQELIKLIAEDHFKLFQTKDVSPALYAFIWLADIEKLRETAPGSIAPMVVLLNPGFLKLAIQQWLQKGRSGSKASSKASSVTETSPALIPRRQRVTDPDRIPLTTSTVDVENTSAAPIKARSKRALKLTEERDKGCIVQRVPCVDVAHIFPSSLRDSHVASPLIQTLRCFWKEEHVDAWLKAAYGAGTESPHNLICLSPTAHRLHGNALFAFKFKSYVETENTRALELNFYWLKHAEPRTTVPLTEVPSLDLEAPSDIGLYNYQKGLENGHHVKSGEIVRMETDDPERKPLPLQPLLQMQWLLNRVAALSAAAEPDDLE</sequence>
<dbReference type="OrthoDB" id="5416097at2759"/>
<dbReference type="Proteomes" id="UP000002058">
    <property type="component" value="Unassembled WGS sequence"/>
</dbReference>
<dbReference type="eggNOG" id="ENOG502S620">
    <property type="taxonomic scope" value="Eukaryota"/>
</dbReference>